<organism evidence="9 10">
    <name type="scientific">Oceanibacterium hippocampi</name>
    <dbReference type="NCBI Taxonomy" id="745714"/>
    <lineage>
        <taxon>Bacteria</taxon>
        <taxon>Pseudomonadati</taxon>
        <taxon>Pseudomonadota</taxon>
        <taxon>Alphaproteobacteria</taxon>
        <taxon>Sneathiellales</taxon>
        <taxon>Sneathiellaceae</taxon>
        <taxon>Oceanibacterium</taxon>
    </lineage>
</organism>
<feature type="coiled-coil region" evidence="8">
    <location>
        <begin position="321"/>
        <end position="348"/>
    </location>
</feature>
<keyword evidence="5" id="KW-0812">Transmembrane</keyword>
<dbReference type="AlphaFoldDB" id="A0A1Y5S077"/>
<evidence type="ECO:0000256" key="7">
    <source>
        <dbReference type="ARBA" id="ARBA00023237"/>
    </source>
</evidence>
<gene>
    <name evidence="9" type="primary">bepC_1</name>
    <name evidence="9" type="ORF">OCH7691_00940</name>
</gene>
<dbReference type="Pfam" id="PF02321">
    <property type="entry name" value="OEP"/>
    <property type="match status" value="2"/>
</dbReference>
<dbReference type="PANTHER" id="PTHR30026:SF22">
    <property type="entry name" value="OUTER MEMBRANE EFFLUX PROTEIN"/>
    <property type="match status" value="1"/>
</dbReference>
<keyword evidence="10" id="KW-1185">Reference proteome</keyword>
<dbReference type="InterPro" id="IPR003423">
    <property type="entry name" value="OMP_efflux"/>
</dbReference>
<dbReference type="Proteomes" id="UP000193200">
    <property type="component" value="Unassembled WGS sequence"/>
</dbReference>
<dbReference type="InterPro" id="IPR051906">
    <property type="entry name" value="TolC-like"/>
</dbReference>
<sequence>MHSLKSLSTSIAVVALAGPLAVGLFTGAAGAASLKETVQAAIGTYPEISEAAYNRYATERELDQARGLYLPSVDLQAGYGPEWTDDQSFDNKWLTRKESRITIRETIFDGYGREAEVERQQARTDAAAHRVRERTEAIGLDVVQVYLNVLRNREIIRLAEENVEAHNATLGTVRDRFDGGQGGIGDVQQAESRLSAANAALIQAQRDLDEAEIIFRRLVQQVPADLEEPAAPVAALPPDPDAAVERAQTESPDIQLAVADVDTSRAELRASKAGFYPSLNVEVSGSMNEDIDGVEGHDADFQALLVMRYNLFRGFIDRNRQREAAARLSQTQARLNRLRLEVAEETRQSWSAYQRALARVEVLDGQTLSNSQVLSTYRQEFDIGQRDLLDLLDSENELFQSRTRHVTSRYAALFAQFRLLASMGVLMDALGVEVPQSTVANARSSTWSLPD</sequence>
<keyword evidence="4" id="KW-1134">Transmembrane beta strand</keyword>
<accession>A0A1Y5S077</accession>
<evidence type="ECO:0000256" key="6">
    <source>
        <dbReference type="ARBA" id="ARBA00023136"/>
    </source>
</evidence>
<name>A0A1Y5S077_9PROT</name>
<dbReference type="EMBL" id="FWFR01000001">
    <property type="protein sequence ID" value="SLN28222.1"/>
    <property type="molecule type" value="Genomic_DNA"/>
</dbReference>
<comment type="subcellular location">
    <subcellularLocation>
        <location evidence="1">Cell outer membrane</location>
    </subcellularLocation>
</comment>
<evidence type="ECO:0000256" key="8">
    <source>
        <dbReference type="SAM" id="Coils"/>
    </source>
</evidence>
<dbReference type="InParanoid" id="A0A1Y5S077"/>
<protein>
    <submittedName>
        <fullName evidence="9">Outer membrane efflux protein BepC</fullName>
    </submittedName>
</protein>
<evidence type="ECO:0000256" key="2">
    <source>
        <dbReference type="ARBA" id="ARBA00007613"/>
    </source>
</evidence>
<evidence type="ECO:0000256" key="4">
    <source>
        <dbReference type="ARBA" id="ARBA00022452"/>
    </source>
</evidence>
<dbReference type="GO" id="GO:0015288">
    <property type="term" value="F:porin activity"/>
    <property type="evidence" value="ECO:0007669"/>
    <property type="project" value="TreeGrafter"/>
</dbReference>
<dbReference type="SUPFAM" id="SSF56954">
    <property type="entry name" value="Outer membrane efflux proteins (OEP)"/>
    <property type="match status" value="1"/>
</dbReference>
<dbReference type="InterPro" id="IPR010130">
    <property type="entry name" value="T1SS_OMP_TolC"/>
</dbReference>
<feature type="coiled-coil region" evidence="8">
    <location>
        <begin position="187"/>
        <end position="221"/>
    </location>
</feature>
<keyword evidence="8" id="KW-0175">Coiled coil</keyword>
<keyword evidence="3" id="KW-0813">Transport</keyword>
<keyword evidence="7" id="KW-0998">Cell outer membrane</keyword>
<dbReference type="PANTHER" id="PTHR30026">
    <property type="entry name" value="OUTER MEMBRANE PROTEIN TOLC"/>
    <property type="match status" value="1"/>
</dbReference>
<evidence type="ECO:0000256" key="3">
    <source>
        <dbReference type="ARBA" id="ARBA00022448"/>
    </source>
</evidence>
<evidence type="ECO:0000313" key="10">
    <source>
        <dbReference type="Proteomes" id="UP000193200"/>
    </source>
</evidence>
<keyword evidence="6" id="KW-0472">Membrane</keyword>
<dbReference type="NCBIfam" id="TIGR01844">
    <property type="entry name" value="type_I_sec_TolC"/>
    <property type="match status" value="1"/>
</dbReference>
<dbReference type="GO" id="GO:0009279">
    <property type="term" value="C:cell outer membrane"/>
    <property type="evidence" value="ECO:0007669"/>
    <property type="project" value="UniProtKB-SubCell"/>
</dbReference>
<evidence type="ECO:0000256" key="1">
    <source>
        <dbReference type="ARBA" id="ARBA00004442"/>
    </source>
</evidence>
<proteinExistence type="inferred from homology"/>
<evidence type="ECO:0000256" key="5">
    <source>
        <dbReference type="ARBA" id="ARBA00022692"/>
    </source>
</evidence>
<evidence type="ECO:0000313" key="9">
    <source>
        <dbReference type="EMBL" id="SLN28222.1"/>
    </source>
</evidence>
<dbReference type="GO" id="GO:1990281">
    <property type="term" value="C:efflux pump complex"/>
    <property type="evidence" value="ECO:0007669"/>
    <property type="project" value="TreeGrafter"/>
</dbReference>
<reference evidence="9 10" key="1">
    <citation type="submission" date="2017-03" db="EMBL/GenBank/DDBJ databases">
        <authorList>
            <person name="Afonso C.L."/>
            <person name="Miller P.J."/>
            <person name="Scott M.A."/>
            <person name="Spackman E."/>
            <person name="Goraichik I."/>
            <person name="Dimitrov K.M."/>
            <person name="Suarez D.L."/>
            <person name="Swayne D.E."/>
        </authorList>
    </citation>
    <scope>NUCLEOTIDE SEQUENCE [LARGE SCALE GENOMIC DNA]</scope>
    <source>
        <strain evidence="9 10">CECT 7691</strain>
    </source>
</reference>
<dbReference type="RefSeq" id="WP_085882218.1">
    <property type="nucleotide sequence ID" value="NZ_FWFR01000001.1"/>
</dbReference>
<dbReference type="Gene3D" id="1.20.1600.10">
    <property type="entry name" value="Outer membrane efflux proteins (OEP)"/>
    <property type="match status" value="1"/>
</dbReference>
<dbReference type="GO" id="GO:0015562">
    <property type="term" value="F:efflux transmembrane transporter activity"/>
    <property type="evidence" value="ECO:0007669"/>
    <property type="project" value="InterPro"/>
</dbReference>
<dbReference type="OrthoDB" id="9814637at2"/>
<comment type="similarity">
    <text evidence="2">Belongs to the outer membrane factor (OMF) (TC 1.B.17) family.</text>
</comment>